<accession>Q0AF28</accession>
<sequence>MVMRVSFLLILLPILYWQAGLLHQMANPPVTHRITRDDSFSKLKALLRKAAKRTMDALWAQIGKVLDLFTPEECANYFASCGYVNK</sequence>
<dbReference type="HOGENOM" id="CLU_2494731_0_0_4"/>
<dbReference type="KEGG" id="net:Neut_1821"/>
<dbReference type="EMBL" id="CP000450">
    <property type="protein sequence ID" value="ABI60054.1"/>
    <property type="molecule type" value="Genomic_DNA"/>
</dbReference>
<evidence type="ECO:0000313" key="1">
    <source>
        <dbReference type="EMBL" id="ABI60054.1"/>
    </source>
</evidence>
<evidence type="ECO:0000313" key="2">
    <source>
        <dbReference type="Proteomes" id="UP000001966"/>
    </source>
</evidence>
<name>Q0AF28_NITEC</name>
<reference evidence="1 2" key="1">
    <citation type="journal article" date="2007" name="Environ. Microbiol.">
        <title>Whole-genome analysis of the ammonia-oxidizing bacterium, Nitrosomonas eutropha C91: implications for niche adaptation.</title>
        <authorList>
            <person name="Stein L.Y."/>
            <person name="Arp D.J."/>
            <person name="Berube P.M."/>
            <person name="Chain P.S."/>
            <person name="Hauser L."/>
            <person name="Jetten M.S."/>
            <person name="Klotz M.G."/>
            <person name="Larimer F.W."/>
            <person name="Norton J.M."/>
            <person name="Op den Camp H.J.M."/>
            <person name="Shin M."/>
            <person name="Wei X."/>
        </authorList>
    </citation>
    <scope>NUCLEOTIDE SEQUENCE [LARGE SCALE GENOMIC DNA]</scope>
    <source>
        <strain evidence="2">DSM 101675 / C91 / Nm57</strain>
    </source>
</reference>
<evidence type="ECO:0008006" key="3">
    <source>
        <dbReference type="Google" id="ProtNLM"/>
    </source>
</evidence>
<dbReference type="AlphaFoldDB" id="Q0AF28"/>
<organism evidence="1 2">
    <name type="scientific">Nitrosomonas eutropha (strain DSM 101675 / C91 / Nm57)</name>
    <dbReference type="NCBI Taxonomy" id="335283"/>
    <lineage>
        <taxon>Bacteria</taxon>
        <taxon>Pseudomonadati</taxon>
        <taxon>Pseudomonadota</taxon>
        <taxon>Betaproteobacteria</taxon>
        <taxon>Nitrosomonadales</taxon>
        <taxon>Nitrosomonadaceae</taxon>
        <taxon>Nitrosomonas</taxon>
    </lineage>
</organism>
<protein>
    <recommendedName>
        <fullName evidence="3">Transposase</fullName>
    </recommendedName>
</protein>
<proteinExistence type="predicted"/>
<gene>
    <name evidence="1" type="ordered locus">Neut_1821</name>
</gene>
<dbReference type="eggNOG" id="COG3335">
    <property type="taxonomic scope" value="Bacteria"/>
</dbReference>
<dbReference type="Proteomes" id="UP000001966">
    <property type="component" value="Chromosome"/>
</dbReference>
<dbReference type="STRING" id="335283.Neut_1821"/>